<organism evidence="1 2">
    <name type="scientific">Steroidobacter denitrificans</name>
    <dbReference type="NCBI Taxonomy" id="465721"/>
    <lineage>
        <taxon>Bacteria</taxon>
        <taxon>Pseudomonadati</taxon>
        <taxon>Pseudomonadota</taxon>
        <taxon>Gammaproteobacteria</taxon>
        <taxon>Steroidobacterales</taxon>
        <taxon>Steroidobacteraceae</taxon>
        <taxon>Steroidobacter</taxon>
    </lineage>
</organism>
<dbReference type="STRING" id="465721.ACG33_02075"/>
<evidence type="ECO:0000313" key="2">
    <source>
        <dbReference type="Proteomes" id="UP000070250"/>
    </source>
</evidence>
<dbReference type="KEGG" id="sdf:ACG33_02075"/>
<sequence>MGERPAAIEPAGRYAGSDRCGRAARLNRLNHPVRLPSIDDCSNGAVVRRTTPPTADVIPVREEKHSCSKRI</sequence>
<name>A0A127F643_STEDE</name>
<dbReference type="EMBL" id="CP011971">
    <property type="protein sequence ID" value="AMN45916.1"/>
    <property type="molecule type" value="Genomic_DNA"/>
</dbReference>
<dbReference type="AlphaFoldDB" id="A0A127F643"/>
<gene>
    <name evidence="1" type="ORF">ACG33_02075</name>
</gene>
<keyword evidence="2" id="KW-1185">Reference proteome</keyword>
<dbReference type="Proteomes" id="UP000070250">
    <property type="component" value="Chromosome"/>
</dbReference>
<protein>
    <submittedName>
        <fullName evidence="1">Uncharacterized protein</fullName>
    </submittedName>
</protein>
<accession>A0A127F643</accession>
<reference evidence="1 2" key="1">
    <citation type="submission" date="2015-06" db="EMBL/GenBank/DDBJ databases">
        <title>A Comprehensive Approach to Explore the Metabolic and Phylogenetic Diversity of Bacterial Steroid Degradation in the Environment: Testosterone as an Example.</title>
        <authorList>
            <person name="Yang F.-C."/>
            <person name="Chen Y.-L."/>
            <person name="Yu C.-P."/>
            <person name="Tang S.-L."/>
            <person name="Wang P.-H."/>
            <person name="Ismail W."/>
            <person name="Wang C.-H."/>
            <person name="Yang C.-Y."/>
            <person name="Chiang Y.-R."/>
        </authorList>
    </citation>
    <scope>NUCLEOTIDE SEQUENCE [LARGE SCALE GENOMIC DNA]</scope>
    <source>
        <strain evidence="1 2">DSM 18526</strain>
    </source>
</reference>
<evidence type="ECO:0000313" key="1">
    <source>
        <dbReference type="EMBL" id="AMN45916.1"/>
    </source>
</evidence>
<proteinExistence type="predicted"/>